<keyword evidence="2" id="KW-1185">Reference proteome</keyword>
<comment type="caution">
    <text evidence="1">The sequence shown here is derived from an EMBL/GenBank/DDBJ whole genome shotgun (WGS) entry which is preliminary data.</text>
</comment>
<evidence type="ECO:0000313" key="2">
    <source>
        <dbReference type="Proteomes" id="UP000468581"/>
    </source>
</evidence>
<accession>A0A6P0UGC6</accession>
<reference evidence="1 2" key="1">
    <citation type="submission" date="2020-01" db="EMBL/GenBank/DDBJ databases">
        <title>Leptobacterium flavescens.</title>
        <authorList>
            <person name="Wang G."/>
        </authorList>
    </citation>
    <scope>NUCLEOTIDE SEQUENCE [LARGE SCALE GENOMIC DNA]</scope>
    <source>
        <strain evidence="1 2">KCTC 22160</strain>
    </source>
</reference>
<name>A0A6P0UGC6_9FLAO</name>
<dbReference type="AlphaFoldDB" id="A0A6P0UGC6"/>
<dbReference type="Proteomes" id="UP000468581">
    <property type="component" value="Unassembled WGS sequence"/>
</dbReference>
<protein>
    <submittedName>
        <fullName evidence="1">Uncharacterized protein</fullName>
    </submittedName>
</protein>
<gene>
    <name evidence="1" type="ORF">GWK08_01315</name>
</gene>
<organism evidence="1 2">
    <name type="scientific">Leptobacterium flavescens</name>
    <dbReference type="NCBI Taxonomy" id="472055"/>
    <lineage>
        <taxon>Bacteria</taxon>
        <taxon>Pseudomonadati</taxon>
        <taxon>Bacteroidota</taxon>
        <taxon>Flavobacteriia</taxon>
        <taxon>Flavobacteriales</taxon>
        <taxon>Flavobacteriaceae</taxon>
        <taxon>Leptobacterium</taxon>
    </lineage>
</organism>
<dbReference type="EMBL" id="JAABOO010000001">
    <property type="protein sequence ID" value="NER12067.1"/>
    <property type="molecule type" value="Genomic_DNA"/>
</dbReference>
<dbReference type="RefSeq" id="WP_163605106.1">
    <property type="nucleotide sequence ID" value="NZ_JAABOO010000001.1"/>
</dbReference>
<sequence length="149" mass="17266">MKGKHLNPIPKLEKVSLNISSITVECYVWKPRKTSYFAGYIEFKGQYRIGSAGINDAKYIHWKINEFCDLTFPEPILGLIVDLTQLDYSYGDDLEIFPERLISRNLPIKVLVQTDSLGIFDKILDKNILTDSREVAFDQIENFLQKYNL</sequence>
<evidence type="ECO:0000313" key="1">
    <source>
        <dbReference type="EMBL" id="NER12067.1"/>
    </source>
</evidence>
<proteinExistence type="predicted"/>